<comment type="similarity">
    <text evidence="1">Belongs to the GSP E family.</text>
</comment>
<evidence type="ECO:0000313" key="5">
    <source>
        <dbReference type="EMBL" id="EBM5456559.1"/>
    </source>
</evidence>
<evidence type="ECO:0000259" key="4">
    <source>
        <dbReference type="Pfam" id="PF07655"/>
    </source>
</evidence>
<evidence type="ECO:0000256" key="1">
    <source>
        <dbReference type="ARBA" id="ARBA00006611"/>
    </source>
</evidence>
<evidence type="ECO:0000256" key="2">
    <source>
        <dbReference type="SAM" id="MobiDB-lite"/>
    </source>
</evidence>
<dbReference type="InterPro" id="IPR013364">
    <property type="entry name" value="ATPase_plasmid-transfer_TraJ"/>
</dbReference>
<dbReference type="GO" id="GO:0016887">
    <property type="term" value="F:ATP hydrolysis activity"/>
    <property type="evidence" value="ECO:0007669"/>
    <property type="project" value="InterPro"/>
</dbReference>
<dbReference type="AlphaFoldDB" id="A0A5T6J8A2"/>
<gene>
    <name evidence="5" type="primary">traJ</name>
    <name evidence="5" type="ORF">D1D85_23560</name>
</gene>
<dbReference type="Pfam" id="PF07655">
    <property type="entry name" value="Secretin_N_2"/>
    <property type="match status" value="1"/>
</dbReference>
<dbReference type="SUPFAM" id="SSF52540">
    <property type="entry name" value="P-loop containing nucleoside triphosphate hydrolases"/>
    <property type="match status" value="1"/>
</dbReference>
<dbReference type="Pfam" id="PF00437">
    <property type="entry name" value="T2SSE"/>
    <property type="match status" value="1"/>
</dbReference>
<dbReference type="InterPro" id="IPR013359">
    <property type="entry name" value="Pilus_4B_PilN"/>
</dbReference>
<feature type="region of interest" description="Disordered" evidence="2">
    <location>
        <begin position="155"/>
        <end position="190"/>
    </location>
</feature>
<organism evidence="5">
    <name type="scientific">Salmonella enterica</name>
    <name type="common">Salmonella choleraesuis</name>
    <dbReference type="NCBI Taxonomy" id="28901"/>
    <lineage>
        <taxon>Bacteria</taxon>
        <taxon>Pseudomonadati</taxon>
        <taxon>Pseudomonadota</taxon>
        <taxon>Gammaproteobacteria</taxon>
        <taxon>Enterobacterales</taxon>
        <taxon>Enterobacteriaceae</taxon>
        <taxon>Salmonella</taxon>
    </lineage>
</organism>
<reference evidence="5" key="1">
    <citation type="submission" date="2018-08" db="EMBL/GenBank/DDBJ databases">
        <authorList>
            <consortium name="PulseNet: The National Subtyping Network for Foodborne Disease Surveillance"/>
            <person name="Tarr C.L."/>
            <person name="Trees E."/>
            <person name="Katz L.S."/>
            <person name="Carleton-Romer H.A."/>
            <person name="Stroika S."/>
            <person name="Kucerova Z."/>
            <person name="Roache K.F."/>
            <person name="Sabol A.L."/>
            <person name="Besser J."/>
            <person name="Gerner-Smidt P."/>
        </authorList>
    </citation>
    <scope>NUCLEOTIDE SEQUENCE</scope>
    <source>
        <strain evidence="5">PNUSAS051244</strain>
    </source>
</reference>
<dbReference type="InterPro" id="IPR050921">
    <property type="entry name" value="T4SS_GSP_E_ATPase"/>
</dbReference>
<feature type="domain" description="Secretin N-terminal" evidence="4">
    <location>
        <begin position="144"/>
        <end position="223"/>
    </location>
</feature>
<dbReference type="CDD" id="cd19516">
    <property type="entry name" value="DotB_TraJ"/>
    <property type="match status" value="1"/>
</dbReference>
<evidence type="ECO:0000259" key="3">
    <source>
        <dbReference type="Pfam" id="PF00437"/>
    </source>
</evidence>
<dbReference type="NCBIfam" id="TIGR02520">
    <property type="entry name" value="pilus_B_mal_scr"/>
    <property type="match status" value="1"/>
</dbReference>
<name>A0A5T6J8A2_SALER</name>
<dbReference type="InterPro" id="IPR011514">
    <property type="entry name" value="Secretin_N_2"/>
</dbReference>
<dbReference type="InterPro" id="IPR001482">
    <property type="entry name" value="T2SS/T4SS_dom"/>
</dbReference>
<protein>
    <submittedName>
        <fullName evidence="5">Plasmid transfer ATPase TraJ</fullName>
    </submittedName>
</protein>
<dbReference type="Gene3D" id="3.40.50.300">
    <property type="entry name" value="P-loop containing nucleotide triphosphate hydrolases"/>
    <property type="match status" value="1"/>
</dbReference>
<feature type="domain" description="Bacterial type II secretion system protein E" evidence="3">
    <location>
        <begin position="474"/>
        <end position="635"/>
    </location>
</feature>
<proteinExistence type="inferred from homology"/>
<feature type="compositionally biased region" description="Low complexity" evidence="2">
    <location>
        <begin position="156"/>
        <end position="171"/>
    </location>
</feature>
<dbReference type="EMBL" id="AAGCYI010000053">
    <property type="protein sequence ID" value="EBM5456559.1"/>
    <property type="molecule type" value="Genomic_DNA"/>
</dbReference>
<feature type="compositionally biased region" description="Polar residues" evidence="2">
    <location>
        <begin position="176"/>
        <end position="190"/>
    </location>
</feature>
<sequence>MTWLDRQWINPVPLSRITREKKAIAPDCYITQARKGEITLQELGQRITAVCGLPVIITPDATSATLEGGVTRQMTGTLPTPDENGRLPLNSPGYTSLSASSQPLTLNNLMWQGDINGLLDLMASRSGLYWRMDNGRIVFYLTETRTYPLYMLNTKTSSSSSVSSGSTSTMGATGGQDNSASGDATSSQSTTVGQEYDLYEDIRKTIEAMLTPEKGRYWLSASSSTLTVTDTPAVQEAVARYVDEQNSIMNRQVSLNVQVLSVSHTRNEQFGLDWNLVYKSLHSAGATLNNASGDITGATSAGVSILDTATGNAARFSGSSLLIKALSEQGDVSVVTSQESTVTNLTPVPIQMADQTVYVAQSATTTTTDVGATTTLTPGMITTGFNMTLLPLIQKTGNLQLQMNFNLSDPPTIRSFTSKDGNSYIEMPYKRGERVRLRSHLIQGTSGAEEKAISITMRVIPTAIPDIRTMNIEPDLLAAMVSKNGLGFVCGETGSGKSTLCAALYRYIMDNFPDRKIVTYEDPVEYILGREGDLLPPHQAEIGRDVVSFAAGLRSAVRRNPEIIGVGEIRDNETADAAVQAGNTGHLCLSTMHTKSPGETLSRLLGLFPSIIRDAMAWSVLSLLQFILVQVLVRTNDGGRRAVREYIVIDDELRNKLTRMPHSEWGYHIDEIIRTEKRRIRDYVLEMYIKGEIDRSEAVIFIPPGEMRQ</sequence>
<comment type="caution">
    <text evidence="5">The sequence shown here is derived from an EMBL/GenBank/DDBJ whole genome shotgun (WGS) entry which is preliminary data.</text>
</comment>
<dbReference type="PANTHER" id="PTHR30486:SF6">
    <property type="entry name" value="TYPE IV PILUS RETRACTATION ATPASE PILT"/>
    <property type="match status" value="1"/>
</dbReference>
<dbReference type="NCBIfam" id="TIGR02525">
    <property type="entry name" value="plasmid_TraJ"/>
    <property type="match status" value="1"/>
</dbReference>
<dbReference type="GO" id="GO:0019867">
    <property type="term" value="C:outer membrane"/>
    <property type="evidence" value="ECO:0007669"/>
    <property type="project" value="InterPro"/>
</dbReference>
<dbReference type="InterPro" id="IPR027417">
    <property type="entry name" value="P-loop_NTPase"/>
</dbReference>
<accession>A0A5T6J8A2</accession>
<dbReference type="PANTHER" id="PTHR30486">
    <property type="entry name" value="TWITCHING MOTILITY PROTEIN PILT"/>
    <property type="match status" value="1"/>
</dbReference>
<dbReference type="GO" id="GO:0009297">
    <property type="term" value="P:pilus assembly"/>
    <property type="evidence" value="ECO:0007669"/>
    <property type="project" value="InterPro"/>
</dbReference>